<keyword evidence="1" id="KW-0732">Signal</keyword>
<comment type="caution">
    <text evidence="2">The sequence shown here is derived from an EMBL/GenBank/DDBJ whole genome shotgun (WGS) entry which is preliminary data.</text>
</comment>
<name>A0A433A0I0_9FUNG</name>
<dbReference type="Proteomes" id="UP000268093">
    <property type="component" value="Unassembled WGS sequence"/>
</dbReference>
<feature type="signal peptide" evidence="1">
    <location>
        <begin position="1"/>
        <end position="20"/>
    </location>
</feature>
<gene>
    <name evidence="2" type="ORF">BC936DRAFT_142430</name>
</gene>
<evidence type="ECO:0000313" key="3">
    <source>
        <dbReference type="Proteomes" id="UP000268093"/>
    </source>
</evidence>
<accession>A0A433A0I0</accession>
<dbReference type="EMBL" id="RBNI01022690">
    <property type="protein sequence ID" value="RUO96204.1"/>
    <property type="molecule type" value="Genomic_DNA"/>
</dbReference>
<protein>
    <recommendedName>
        <fullName evidence="4">SH3 domain-containing protein</fullName>
    </recommendedName>
</protein>
<feature type="chain" id="PRO_5018966445" description="SH3 domain-containing protein" evidence="1">
    <location>
        <begin position="21"/>
        <end position="151"/>
    </location>
</feature>
<reference evidence="2 3" key="1">
    <citation type="journal article" date="2018" name="New Phytol.">
        <title>Phylogenomics of Endogonaceae and evolution of mycorrhizas within Mucoromycota.</title>
        <authorList>
            <person name="Chang Y."/>
            <person name="Desiro A."/>
            <person name="Na H."/>
            <person name="Sandor L."/>
            <person name="Lipzen A."/>
            <person name="Clum A."/>
            <person name="Barry K."/>
            <person name="Grigoriev I.V."/>
            <person name="Martin F.M."/>
            <person name="Stajich J.E."/>
            <person name="Smith M.E."/>
            <person name="Bonito G."/>
            <person name="Spatafora J.W."/>
        </authorList>
    </citation>
    <scope>NUCLEOTIDE SEQUENCE [LARGE SCALE GENOMIC DNA]</scope>
    <source>
        <strain evidence="2 3">GMNB39</strain>
    </source>
</reference>
<evidence type="ECO:0008006" key="4">
    <source>
        <dbReference type="Google" id="ProtNLM"/>
    </source>
</evidence>
<evidence type="ECO:0000256" key="1">
    <source>
        <dbReference type="SAM" id="SignalP"/>
    </source>
</evidence>
<evidence type="ECO:0000313" key="2">
    <source>
        <dbReference type="EMBL" id="RUO96204.1"/>
    </source>
</evidence>
<feature type="non-terminal residue" evidence="2">
    <location>
        <position position="151"/>
    </location>
</feature>
<keyword evidence="3" id="KW-1185">Reference proteome</keyword>
<dbReference type="Gene3D" id="2.30.30.40">
    <property type="entry name" value="SH3 Domains"/>
    <property type="match status" value="1"/>
</dbReference>
<dbReference type="AlphaFoldDB" id="A0A433A0I0"/>
<sequence>MNSFAWFCAFLLMAASMADAITCPKGQYQTTVVAKIYTQPKISGSPIGTIPKNTCVPIACQYPGQAASDGNVWWDKVTYNGVTGYASDSMFNTGPSNPTPAIPRCCYKLINVETSVNAYKGPGKPPITGTYPRGACVVLLCQTQGIIIKGN</sequence>
<proteinExistence type="predicted"/>
<organism evidence="2 3">
    <name type="scientific">Jimgerdemannia flammicorona</name>
    <dbReference type="NCBI Taxonomy" id="994334"/>
    <lineage>
        <taxon>Eukaryota</taxon>
        <taxon>Fungi</taxon>
        <taxon>Fungi incertae sedis</taxon>
        <taxon>Mucoromycota</taxon>
        <taxon>Mucoromycotina</taxon>
        <taxon>Endogonomycetes</taxon>
        <taxon>Endogonales</taxon>
        <taxon>Endogonaceae</taxon>
        <taxon>Jimgerdemannia</taxon>
    </lineage>
</organism>